<gene>
    <name evidence="1" type="ordered locus">MHC_01805</name>
</gene>
<dbReference type="AlphaFoldDB" id="H6N6F5"/>
<dbReference type="KEGG" id="mhe:MHC_01805"/>
<organism evidence="1 2">
    <name type="scientific">Mycoplasma haemocanis (strain Illinois)</name>
    <dbReference type="NCBI Taxonomy" id="1111676"/>
    <lineage>
        <taxon>Bacteria</taxon>
        <taxon>Bacillati</taxon>
        <taxon>Mycoplasmatota</taxon>
        <taxon>Mollicutes</taxon>
        <taxon>Mycoplasmataceae</taxon>
        <taxon>Mycoplasma</taxon>
    </lineage>
</organism>
<accession>H6N6F5</accession>
<dbReference type="STRING" id="1111676.MHC_01805"/>
<name>H6N6F5_MYCHN</name>
<evidence type="ECO:0000313" key="1">
    <source>
        <dbReference type="EMBL" id="AEW45227.1"/>
    </source>
</evidence>
<evidence type="ECO:0000313" key="2">
    <source>
        <dbReference type="Proteomes" id="UP000009135"/>
    </source>
</evidence>
<protein>
    <submittedName>
        <fullName evidence="1">Uncharacterized protein</fullName>
    </submittedName>
</protein>
<keyword evidence="2" id="KW-1185">Reference proteome</keyword>
<dbReference type="OrthoDB" id="403327at2"/>
<dbReference type="HOGENOM" id="CLU_154533_0_0_14"/>
<proteinExistence type="predicted"/>
<dbReference type="EMBL" id="CP003199">
    <property type="protein sequence ID" value="AEW45227.1"/>
    <property type="molecule type" value="Genomic_DNA"/>
</dbReference>
<reference evidence="1 2" key="1">
    <citation type="journal article" date="2012" name="J. Bacteriol.">
        <title>Complete genome sequence of Mycoplasma haemocanis strain Illinois.</title>
        <authorList>
            <person name="do Nascimento N.C."/>
            <person name="Guimaraes A.M."/>
            <person name="Santos A.P."/>
            <person name="Sanmiguel P.J."/>
            <person name="Messick J.B."/>
        </authorList>
    </citation>
    <scope>NUCLEOTIDE SEQUENCE [LARGE SCALE GENOMIC DNA]</scope>
    <source>
        <strain evidence="1 2">Illinois</strain>
    </source>
</reference>
<sequence>MVFVYKLLFVGFGLGATGIGLGIEKSVGFSNSGFGNKSKIVERFVSLRERECRIHKLMTAKDSGKFERVEKEDLRREIERKGKGDYESIEKGCLENVGKDIFVSNQGDRGWRYLKDGPWLHGEPSKFQEYLKRQNLS</sequence>
<dbReference type="Proteomes" id="UP000009135">
    <property type="component" value="Chromosome"/>
</dbReference>